<proteinExistence type="predicted"/>
<evidence type="ECO:0000256" key="1">
    <source>
        <dbReference type="ARBA" id="ARBA00001561"/>
    </source>
</evidence>
<dbReference type="Gene3D" id="3.40.630.40">
    <property type="entry name" value="Zn-dependent exopeptidases"/>
    <property type="match status" value="1"/>
</dbReference>
<dbReference type="STRING" id="1123510.GCA_000620025_01082"/>
<dbReference type="AlphaFoldDB" id="A0A348HDW1"/>
<dbReference type="SUPFAM" id="SSF53187">
    <property type="entry name" value="Zn-dependent exopeptidases"/>
    <property type="match status" value="1"/>
</dbReference>
<dbReference type="GO" id="GO:0008745">
    <property type="term" value="F:N-acetylmuramoyl-L-alanine amidase activity"/>
    <property type="evidence" value="ECO:0007669"/>
    <property type="project" value="UniProtKB-EC"/>
</dbReference>
<dbReference type="Proteomes" id="UP000267342">
    <property type="component" value="Chromosome"/>
</dbReference>
<dbReference type="InterPro" id="IPR002508">
    <property type="entry name" value="MurNAc-LAA_cat"/>
</dbReference>
<dbReference type="PANTHER" id="PTHR30404:SF0">
    <property type="entry name" value="N-ACETYLMURAMOYL-L-ALANINE AMIDASE AMIC"/>
    <property type="match status" value="1"/>
</dbReference>
<evidence type="ECO:0000259" key="4">
    <source>
        <dbReference type="SMART" id="SM00646"/>
    </source>
</evidence>
<evidence type="ECO:0000313" key="6">
    <source>
        <dbReference type="Proteomes" id="UP000267342"/>
    </source>
</evidence>
<comment type="catalytic activity">
    <reaction evidence="1">
        <text>Hydrolyzes the link between N-acetylmuramoyl residues and L-amino acid residues in certain cell-wall glycopeptides.</text>
        <dbReference type="EC" id="3.5.1.28"/>
    </reaction>
</comment>
<keyword evidence="3" id="KW-0378">Hydrolase</keyword>
<dbReference type="Gene3D" id="2.60.40.3500">
    <property type="match status" value="1"/>
</dbReference>
<dbReference type="OrthoDB" id="9806267at2"/>
<dbReference type="CDD" id="cd02696">
    <property type="entry name" value="MurNAc-LAA"/>
    <property type="match status" value="1"/>
</dbReference>
<evidence type="ECO:0000256" key="3">
    <source>
        <dbReference type="ARBA" id="ARBA00022801"/>
    </source>
</evidence>
<evidence type="ECO:0000256" key="2">
    <source>
        <dbReference type="ARBA" id="ARBA00011901"/>
    </source>
</evidence>
<reference evidence="5 6" key="1">
    <citation type="submission" date="2018-09" db="EMBL/GenBank/DDBJ databases">
        <title>Zymobacter palmae IAM14233 (=T109) whole genome analysis.</title>
        <authorList>
            <person name="Yanase H."/>
        </authorList>
    </citation>
    <scope>NUCLEOTIDE SEQUENCE [LARGE SCALE GENOMIC DNA]</scope>
    <source>
        <strain evidence="5 6">IAM14233</strain>
    </source>
</reference>
<dbReference type="RefSeq" id="WP_027706128.1">
    <property type="nucleotide sequence ID" value="NZ_AP018933.1"/>
</dbReference>
<sequence length="377" mass="40394">MRRRDFIGLISGVSLVPVYGRSAWGATAGPRIQRYGMSRHSSVTELVFDTTAPVMNASCFTLSNPPRLIIDLPGIAPPLPDTSALASGPITRVRSGVKGNGLRLVLDLQHDVKASLRAQPSGKVIVTLDGSAAARAAGQRVSSARPAIIAIDPGHGGKDPGAVSHDGAHEKLVAFSIAQQLFGLLQKNAAFKPRLIRTGDYFVPLHERILAASDVGAHMFISVHADAAPVSSAKGASVYILSEHGSSSAMARWMADSENSADQYASLRESALHRDDPRLSSMLLEMSMQGTIAASQNLGKLMLPELSHATALHQRHVNQAAFAVLKSPEIPSILVENGFMSNRDDCRRLVTSEHQRALAEALYNSVQSYFKRYPLPA</sequence>
<dbReference type="Pfam" id="PF01520">
    <property type="entry name" value="Amidase_3"/>
    <property type="match status" value="1"/>
</dbReference>
<accession>A0A348HDW1</accession>
<gene>
    <name evidence="5" type="ORF">ZBT109_1046</name>
</gene>
<protein>
    <recommendedName>
        <fullName evidence="2">N-acetylmuramoyl-L-alanine amidase</fullName>
        <ecNumber evidence="2">3.5.1.28</ecNumber>
    </recommendedName>
</protein>
<dbReference type="EC" id="3.5.1.28" evidence="2"/>
<dbReference type="KEGG" id="zpl:ZBT109_1046"/>
<dbReference type="SMART" id="SM00646">
    <property type="entry name" value="Ami_3"/>
    <property type="match status" value="1"/>
</dbReference>
<dbReference type="GO" id="GO:0009253">
    <property type="term" value="P:peptidoglycan catabolic process"/>
    <property type="evidence" value="ECO:0007669"/>
    <property type="project" value="InterPro"/>
</dbReference>
<dbReference type="PANTHER" id="PTHR30404">
    <property type="entry name" value="N-ACETYLMURAMOYL-L-ALANINE AMIDASE"/>
    <property type="match status" value="1"/>
</dbReference>
<evidence type="ECO:0000313" key="5">
    <source>
        <dbReference type="EMBL" id="BBG29813.1"/>
    </source>
</evidence>
<dbReference type="InterPro" id="IPR050695">
    <property type="entry name" value="N-acetylmuramoyl_amidase_3"/>
</dbReference>
<keyword evidence="6" id="KW-1185">Reference proteome</keyword>
<organism evidence="5 6">
    <name type="scientific">Zymobacter palmae</name>
    <dbReference type="NCBI Taxonomy" id="33074"/>
    <lineage>
        <taxon>Bacteria</taxon>
        <taxon>Pseudomonadati</taxon>
        <taxon>Pseudomonadota</taxon>
        <taxon>Gammaproteobacteria</taxon>
        <taxon>Oceanospirillales</taxon>
        <taxon>Halomonadaceae</taxon>
        <taxon>Zymobacter group</taxon>
        <taxon>Zymobacter</taxon>
    </lineage>
</organism>
<dbReference type="GO" id="GO:0030288">
    <property type="term" value="C:outer membrane-bounded periplasmic space"/>
    <property type="evidence" value="ECO:0007669"/>
    <property type="project" value="TreeGrafter"/>
</dbReference>
<dbReference type="Pfam" id="PF11741">
    <property type="entry name" value="AMIN"/>
    <property type="match status" value="1"/>
</dbReference>
<dbReference type="EMBL" id="AP018933">
    <property type="protein sequence ID" value="BBG29813.1"/>
    <property type="molecule type" value="Genomic_DNA"/>
</dbReference>
<name>A0A348HDW1_9GAMM</name>
<feature type="domain" description="MurNAc-LAA" evidence="4">
    <location>
        <begin position="209"/>
        <end position="367"/>
    </location>
</feature>
<dbReference type="InterPro" id="IPR021731">
    <property type="entry name" value="AMIN_dom"/>
</dbReference>